<keyword evidence="1" id="KW-0732">Signal</keyword>
<evidence type="ECO:0000313" key="2">
    <source>
        <dbReference type="EMBL" id="CDS01936.1"/>
    </source>
</evidence>
<protein>
    <submittedName>
        <fullName evidence="2">Uncharacterized protein</fullName>
    </submittedName>
</protein>
<evidence type="ECO:0000313" key="4">
    <source>
        <dbReference type="Proteomes" id="UP000242770"/>
    </source>
</evidence>
<proteinExistence type="predicted"/>
<reference evidence="2" key="2">
    <citation type="submission" date="2014-06" db="EMBL/GenBank/DDBJ databases">
        <authorList>
            <person name="Berkman J.Paul."/>
        </authorList>
    </citation>
    <scope>NUCLEOTIDE SEQUENCE [LARGE SCALE GENOMIC DNA]</scope>
</reference>
<feature type="signal peptide" evidence="1">
    <location>
        <begin position="1"/>
        <end position="21"/>
    </location>
</feature>
<evidence type="ECO:0000256" key="1">
    <source>
        <dbReference type="SAM" id="SignalP"/>
    </source>
</evidence>
<accession>A0A0F7RY48</accession>
<dbReference type="OrthoDB" id="2546595at2759"/>
<reference evidence="3" key="3">
    <citation type="submission" date="2014-06" db="EMBL/GenBank/DDBJ databases">
        <authorList>
            <person name="Ju J."/>
            <person name="Zhang J."/>
        </authorList>
    </citation>
    <scope>NUCLEOTIDE SEQUENCE</scope>
    <source>
        <strain evidence="3">SscI8</strain>
    </source>
</reference>
<dbReference type="EMBL" id="CCFA01004797">
    <property type="protein sequence ID" value="CDS01936.1"/>
    <property type="molecule type" value="Genomic_DNA"/>
</dbReference>
<evidence type="ECO:0000313" key="3">
    <source>
        <dbReference type="EMBL" id="CDS82256.1"/>
    </source>
</evidence>
<dbReference type="EMBL" id="LK056665">
    <property type="protein sequence ID" value="CDS82256.1"/>
    <property type="molecule type" value="Genomic_DNA"/>
</dbReference>
<gene>
    <name evidence="2" type="primary">SSCI78700.1</name>
    <name evidence="3" type="ORF">SPSC_03076</name>
</gene>
<reference evidence="4" key="1">
    <citation type="submission" date="2014-06" db="EMBL/GenBank/DDBJ databases">
        <authorList>
            <person name="Berkman P.J."/>
        </authorList>
    </citation>
    <scope>NUCLEOTIDE SEQUENCE [LARGE SCALE GENOMIC DNA]</scope>
</reference>
<dbReference type="AlphaFoldDB" id="A0A0F7RY48"/>
<dbReference type="Proteomes" id="UP000242770">
    <property type="component" value="Unassembled WGS sequence"/>
</dbReference>
<organism evidence="2 4">
    <name type="scientific">Sporisorium scitamineum</name>
    <dbReference type="NCBI Taxonomy" id="49012"/>
    <lineage>
        <taxon>Eukaryota</taxon>
        <taxon>Fungi</taxon>
        <taxon>Dikarya</taxon>
        <taxon>Basidiomycota</taxon>
        <taxon>Ustilaginomycotina</taxon>
        <taxon>Ustilaginomycetes</taxon>
        <taxon>Ustilaginales</taxon>
        <taxon>Ustilaginaceae</taxon>
        <taxon>Sporisorium</taxon>
    </lineage>
</organism>
<name>A0A0F7RY48_9BASI</name>
<keyword evidence="4" id="KW-1185">Reference proteome</keyword>
<sequence length="238" mass="27165">MKFAFGSLVCLAAALIPAAQATVDITFTPGKFIRRDNAAQTRNPEFGLLLANQYLRRHGEGLPAPKDVKTTYPDCKWKHYAGKWGWLDDYNVQCYLSPSYKYHAYSSSIAFHIDPSLKQGACADTADTDQFPEVPRYSISVPYLYFNNLYDRRCKVRAMVKLPKTDEHDEAWVQAWVIEHDQGNTGLDGKEVKNGPQDGIMVDTDLYFKFFNKADQDPSWSKVIPEVEWFFLDINTQG</sequence>
<feature type="chain" id="PRO_5015038941" evidence="1">
    <location>
        <begin position="22"/>
        <end position="238"/>
    </location>
</feature>